<evidence type="ECO:0000313" key="2">
    <source>
        <dbReference type="EMBL" id="KIM61449.1"/>
    </source>
</evidence>
<reference evidence="2 3" key="1">
    <citation type="submission" date="2014-04" db="EMBL/GenBank/DDBJ databases">
        <authorList>
            <consortium name="DOE Joint Genome Institute"/>
            <person name="Kuo A."/>
            <person name="Kohler A."/>
            <person name="Nagy L.G."/>
            <person name="Floudas D."/>
            <person name="Copeland A."/>
            <person name="Barry K.W."/>
            <person name="Cichocki N."/>
            <person name="Veneault-Fourrey C."/>
            <person name="LaButti K."/>
            <person name="Lindquist E.A."/>
            <person name="Lipzen A."/>
            <person name="Lundell T."/>
            <person name="Morin E."/>
            <person name="Murat C."/>
            <person name="Sun H."/>
            <person name="Tunlid A."/>
            <person name="Henrissat B."/>
            <person name="Grigoriev I.V."/>
            <person name="Hibbett D.S."/>
            <person name="Martin F."/>
            <person name="Nordberg H.P."/>
            <person name="Cantor M.N."/>
            <person name="Hua S.X."/>
        </authorList>
    </citation>
    <scope>NUCLEOTIDE SEQUENCE [LARGE SCALE GENOMIC DNA]</scope>
    <source>
        <strain evidence="2 3">Foug A</strain>
    </source>
</reference>
<protein>
    <submittedName>
        <fullName evidence="2">Uncharacterized protein</fullName>
    </submittedName>
</protein>
<gene>
    <name evidence="2" type="ORF">SCLCIDRAFT_870327</name>
</gene>
<dbReference type="InParanoid" id="A0A0C3DZ04"/>
<organism evidence="2 3">
    <name type="scientific">Scleroderma citrinum Foug A</name>
    <dbReference type="NCBI Taxonomy" id="1036808"/>
    <lineage>
        <taxon>Eukaryota</taxon>
        <taxon>Fungi</taxon>
        <taxon>Dikarya</taxon>
        <taxon>Basidiomycota</taxon>
        <taxon>Agaricomycotina</taxon>
        <taxon>Agaricomycetes</taxon>
        <taxon>Agaricomycetidae</taxon>
        <taxon>Boletales</taxon>
        <taxon>Sclerodermatineae</taxon>
        <taxon>Sclerodermataceae</taxon>
        <taxon>Scleroderma</taxon>
    </lineage>
</organism>
<dbReference type="AlphaFoldDB" id="A0A0C3DZ04"/>
<name>A0A0C3DZ04_9AGAM</name>
<evidence type="ECO:0000313" key="3">
    <source>
        <dbReference type="Proteomes" id="UP000053989"/>
    </source>
</evidence>
<reference evidence="3" key="2">
    <citation type="submission" date="2015-01" db="EMBL/GenBank/DDBJ databases">
        <title>Evolutionary Origins and Diversification of the Mycorrhizal Mutualists.</title>
        <authorList>
            <consortium name="DOE Joint Genome Institute"/>
            <consortium name="Mycorrhizal Genomics Consortium"/>
            <person name="Kohler A."/>
            <person name="Kuo A."/>
            <person name="Nagy L.G."/>
            <person name="Floudas D."/>
            <person name="Copeland A."/>
            <person name="Barry K.W."/>
            <person name="Cichocki N."/>
            <person name="Veneault-Fourrey C."/>
            <person name="LaButti K."/>
            <person name="Lindquist E.A."/>
            <person name="Lipzen A."/>
            <person name="Lundell T."/>
            <person name="Morin E."/>
            <person name="Murat C."/>
            <person name="Riley R."/>
            <person name="Ohm R."/>
            <person name="Sun H."/>
            <person name="Tunlid A."/>
            <person name="Henrissat B."/>
            <person name="Grigoriev I.V."/>
            <person name="Hibbett D.S."/>
            <person name="Martin F."/>
        </authorList>
    </citation>
    <scope>NUCLEOTIDE SEQUENCE [LARGE SCALE GENOMIC DNA]</scope>
    <source>
        <strain evidence="3">Foug A</strain>
    </source>
</reference>
<evidence type="ECO:0000256" key="1">
    <source>
        <dbReference type="SAM" id="MobiDB-lite"/>
    </source>
</evidence>
<feature type="region of interest" description="Disordered" evidence="1">
    <location>
        <begin position="1"/>
        <end position="22"/>
    </location>
</feature>
<sequence>MCSVWQESLNRRKTEGHSGTSTTRQPLWNLCHFLFIIPGQVVLVRVGALRTVLRCVVLEDVQGVGGCSSAGWASGGCNACGGSDGGSGGRGCSGGGCGGCGG</sequence>
<dbReference type="HOGENOM" id="CLU_2279156_0_0_1"/>
<dbReference type="Proteomes" id="UP000053989">
    <property type="component" value="Unassembled WGS sequence"/>
</dbReference>
<keyword evidence="3" id="KW-1185">Reference proteome</keyword>
<accession>A0A0C3DZ04</accession>
<proteinExistence type="predicted"/>
<dbReference type="EMBL" id="KN822051">
    <property type="protein sequence ID" value="KIM61449.1"/>
    <property type="molecule type" value="Genomic_DNA"/>
</dbReference>